<name>A0A291LHX6_9CAUD</name>
<dbReference type="EMBL" id="MF766048">
    <property type="protein sequence ID" value="ATI18996.1"/>
    <property type="molecule type" value="Genomic_DNA"/>
</dbReference>
<reference evidence="1 2" key="1">
    <citation type="submission" date="2017-08" db="EMBL/GenBank/DDBJ databases">
        <authorList>
            <person name="Miranda A."/>
            <person name="Molina J.M."/>
            <person name="Pressly P.D."/>
            <person name="Bhuiyan S."/>
            <person name="Nayek S."/>
            <person name="Layton S.R."/>
            <person name="Kim T."/>
            <person name="Hughes L.E."/>
            <person name="Garlena R.A."/>
            <person name="Russell D.A."/>
            <person name="Pope W.H."/>
            <person name="Jacobs-Sera D."/>
            <person name="Hendrix R.W."/>
            <person name="Hatfull G.F."/>
        </authorList>
    </citation>
    <scope>NUCLEOTIDE SEQUENCE [LARGE SCALE GENOMIC DNA]</scope>
</reference>
<protein>
    <submittedName>
        <fullName evidence="1">Uncharacterized protein</fullName>
    </submittedName>
</protein>
<evidence type="ECO:0000313" key="2">
    <source>
        <dbReference type="Proteomes" id="UP000229965"/>
    </source>
</evidence>
<proteinExistence type="predicted"/>
<gene>
    <name evidence="1" type="ORF">SEA_TEFUNT_56</name>
</gene>
<dbReference type="Proteomes" id="UP000229965">
    <property type="component" value="Segment"/>
</dbReference>
<evidence type="ECO:0000313" key="1">
    <source>
        <dbReference type="EMBL" id="ATI18996.1"/>
    </source>
</evidence>
<sequence>MTNGWDWIQEGQRIAEEARQAGELDIESIKAASIVFNAPVERKVDPLNEGPVAVTTGEQFNFFHNDTVTTIETAAKPKPPAGYYECLSRRCEPLYYENEVGGQARGVVGQIANVLGVNLSPPLDGNIWSPANMQRVVDAARELATDYQALRQEQADRDHKETVTVKALHEALAHLGEGV</sequence>
<keyword evidence="2" id="KW-1185">Reference proteome</keyword>
<organism evidence="1 2">
    <name type="scientific">Streptomyces phage Tefunt</name>
    <dbReference type="NCBI Taxonomy" id="2041209"/>
    <lineage>
        <taxon>Viruses</taxon>
        <taxon>Duplodnaviria</taxon>
        <taxon>Heunggongvirae</taxon>
        <taxon>Uroviricota</taxon>
        <taxon>Caudoviricetes</taxon>
        <taxon>Arquatrovirinae</taxon>
        <taxon>Omarvirus</taxon>
        <taxon>Omarvirus tefunt</taxon>
    </lineage>
</organism>
<accession>A0A291LHX6</accession>